<evidence type="ECO:0000256" key="1">
    <source>
        <dbReference type="SAM" id="MobiDB-lite"/>
    </source>
</evidence>
<keyword evidence="2" id="KW-0472">Membrane</keyword>
<dbReference type="AlphaFoldDB" id="A0AAD7ZKT5"/>
<gene>
    <name evidence="3" type="ORF">L9F63_003107</name>
</gene>
<protein>
    <submittedName>
        <fullName evidence="3">Uncharacterized protein</fullName>
    </submittedName>
</protein>
<keyword evidence="2" id="KW-1133">Transmembrane helix</keyword>
<evidence type="ECO:0000256" key="2">
    <source>
        <dbReference type="SAM" id="Phobius"/>
    </source>
</evidence>
<organism evidence="3 4">
    <name type="scientific">Diploptera punctata</name>
    <name type="common">Pacific beetle cockroach</name>
    <dbReference type="NCBI Taxonomy" id="6984"/>
    <lineage>
        <taxon>Eukaryota</taxon>
        <taxon>Metazoa</taxon>
        <taxon>Ecdysozoa</taxon>
        <taxon>Arthropoda</taxon>
        <taxon>Hexapoda</taxon>
        <taxon>Insecta</taxon>
        <taxon>Pterygota</taxon>
        <taxon>Neoptera</taxon>
        <taxon>Polyneoptera</taxon>
        <taxon>Dictyoptera</taxon>
        <taxon>Blattodea</taxon>
        <taxon>Blaberoidea</taxon>
        <taxon>Blaberidae</taxon>
        <taxon>Diplopterinae</taxon>
        <taxon>Diploptera</taxon>
    </lineage>
</organism>
<accession>A0AAD7ZKT5</accession>
<feature type="region of interest" description="Disordered" evidence="1">
    <location>
        <begin position="1"/>
        <end position="82"/>
    </location>
</feature>
<comment type="caution">
    <text evidence="3">The sequence shown here is derived from an EMBL/GenBank/DDBJ whole genome shotgun (WGS) entry which is preliminary data.</text>
</comment>
<sequence length="107" mass="10992">ESSYGSGSGSGDGSDTEDDIEGSGYGGSSSGTGAGGPHYRPPNNNDLDNNLHPIGPGGEIERHRPKNSTSGGSSSSTKSQISVTRAVTTYLLPIVVMWFGGIFSDWL</sequence>
<feature type="transmembrane region" description="Helical" evidence="2">
    <location>
        <begin position="83"/>
        <end position="103"/>
    </location>
</feature>
<keyword evidence="2" id="KW-0812">Transmembrane</keyword>
<dbReference type="EMBL" id="JASPKZ010007795">
    <property type="protein sequence ID" value="KAJ9582549.1"/>
    <property type="molecule type" value="Genomic_DNA"/>
</dbReference>
<evidence type="ECO:0000313" key="3">
    <source>
        <dbReference type="EMBL" id="KAJ9582549.1"/>
    </source>
</evidence>
<feature type="non-terminal residue" evidence="3">
    <location>
        <position position="1"/>
    </location>
</feature>
<evidence type="ECO:0000313" key="4">
    <source>
        <dbReference type="Proteomes" id="UP001233999"/>
    </source>
</evidence>
<feature type="compositionally biased region" description="Low complexity" evidence="1">
    <location>
        <begin position="68"/>
        <end position="79"/>
    </location>
</feature>
<feature type="compositionally biased region" description="Gly residues" evidence="1">
    <location>
        <begin position="23"/>
        <end position="36"/>
    </location>
</feature>
<reference evidence="3" key="1">
    <citation type="journal article" date="2023" name="IScience">
        <title>Live-bearing cockroach genome reveals convergent evolutionary mechanisms linked to viviparity in insects and beyond.</title>
        <authorList>
            <person name="Fouks B."/>
            <person name="Harrison M.C."/>
            <person name="Mikhailova A.A."/>
            <person name="Marchal E."/>
            <person name="English S."/>
            <person name="Carruthers M."/>
            <person name="Jennings E.C."/>
            <person name="Chiamaka E.L."/>
            <person name="Frigard R.A."/>
            <person name="Pippel M."/>
            <person name="Attardo G.M."/>
            <person name="Benoit J.B."/>
            <person name="Bornberg-Bauer E."/>
            <person name="Tobe S.S."/>
        </authorList>
    </citation>
    <scope>NUCLEOTIDE SEQUENCE</scope>
    <source>
        <strain evidence="3">Stay&amp;Tobe</strain>
    </source>
</reference>
<feature type="compositionally biased region" description="Low complexity" evidence="1">
    <location>
        <begin position="41"/>
        <end position="51"/>
    </location>
</feature>
<dbReference type="Proteomes" id="UP001233999">
    <property type="component" value="Unassembled WGS sequence"/>
</dbReference>
<feature type="compositionally biased region" description="Gly residues" evidence="1">
    <location>
        <begin position="1"/>
        <end position="12"/>
    </location>
</feature>
<name>A0AAD7ZKT5_DIPPU</name>
<proteinExistence type="predicted"/>
<keyword evidence="4" id="KW-1185">Reference proteome</keyword>
<reference evidence="3" key="2">
    <citation type="submission" date="2023-05" db="EMBL/GenBank/DDBJ databases">
        <authorList>
            <person name="Fouks B."/>
        </authorList>
    </citation>
    <scope>NUCLEOTIDE SEQUENCE</scope>
    <source>
        <strain evidence="3">Stay&amp;Tobe</strain>
        <tissue evidence="3">Testes</tissue>
    </source>
</reference>